<dbReference type="InterPro" id="IPR011010">
    <property type="entry name" value="DNA_brk_join_enz"/>
</dbReference>
<gene>
    <name evidence="3" type="primary">xerA</name>
    <name evidence="3" type="ORF">PFGANNDM_00045</name>
</gene>
<organism evidence="3">
    <name type="scientific">Candidatus Methanophagaceae archaeon ANME-1 ERB6</name>
    <dbReference type="NCBI Taxonomy" id="2759912"/>
    <lineage>
        <taxon>Archaea</taxon>
        <taxon>Methanobacteriati</taxon>
        <taxon>Methanobacteriota</taxon>
        <taxon>Stenosarchaea group</taxon>
        <taxon>Methanomicrobia</taxon>
        <taxon>Candidatus Methanophagales</taxon>
        <taxon>Candidatus Methanophagaceae</taxon>
    </lineage>
</organism>
<evidence type="ECO:0000313" key="3">
    <source>
        <dbReference type="EMBL" id="QNO51810.1"/>
    </source>
</evidence>
<dbReference type="Pfam" id="PF00589">
    <property type="entry name" value="Phage_integrase"/>
    <property type="match status" value="1"/>
</dbReference>
<dbReference type="PANTHER" id="PTHR30349:SF64">
    <property type="entry name" value="PROPHAGE INTEGRASE INTD-RELATED"/>
    <property type="match status" value="1"/>
</dbReference>
<dbReference type="PANTHER" id="PTHR30349">
    <property type="entry name" value="PHAGE INTEGRASE-RELATED"/>
    <property type="match status" value="1"/>
</dbReference>
<feature type="domain" description="Tyr recombinase" evidence="2">
    <location>
        <begin position="1"/>
        <end position="147"/>
    </location>
</feature>
<keyword evidence="1" id="KW-0233">DNA recombination</keyword>
<dbReference type="InterPro" id="IPR002104">
    <property type="entry name" value="Integrase_catalytic"/>
</dbReference>
<proteinExistence type="predicted"/>
<evidence type="ECO:0000256" key="1">
    <source>
        <dbReference type="ARBA" id="ARBA00023172"/>
    </source>
</evidence>
<dbReference type="GO" id="GO:0003677">
    <property type="term" value="F:DNA binding"/>
    <property type="evidence" value="ECO:0007669"/>
    <property type="project" value="InterPro"/>
</dbReference>
<dbReference type="AlphaFoldDB" id="A0A7G9YUX6"/>
<dbReference type="GO" id="GO:0015074">
    <property type="term" value="P:DNA integration"/>
    <property type="evidence" value="ECO:0007669"/>
    <property type="project" value="InterPro"/>
</dbReference>
<name>A0A7G9YUX6_9EURY</name>
<dbReference type="GO" id="GO:0006310">
    <property type="term" value="P:DNA recombination"/>
    <property type="evidence" value="ECO:0007669"/>
    <property type="project" value="UniProtKB-KW"/>
</dbReference>
<reference evidence="3" key="1">
    <citation type="submission" date="2020-06" db="EMBL/GenBank/DDBJ databases">
        <title>Unique genomic features of the anaerobic methanotrophic archaea.</title>
        <authorList>
            <person name="Chadwick G.L."/>
            <person name="Skennerton C.T."/>
            <person name="Laso-Perez R."/>
            <person name="Leu A.O."/>
            <person name="Speth D.R."/>
            <person name="Yu H."/>
            <person name="Morgan-Lang C."/>
            <person name="Hatzenpichler R."/>
            <person name="Goudeau D."/>
            <person name="Malmstrom R."/>
            <person name="Brazelton W.J."/>
            <person name="Woyke T."/>
            <person name="Hallam S.J."/>
            <person name="Tyson G.W."/>
            <person name="Wegener G."/>
            <person name="Boetius A."/>
            <person name="Orphan V."/>
        </authorList>
    </citation>
    <scope>NUCLEOTIDE SEQUENCE</scope>
</reference>
<accession>A0A7G9YUX6</accession>
<dbReference type="SUPFAM" id="SSF56349">
    <property type="entry name" value="DNA breaking-rejoining enzymes"/>
    <property type="match status" value="1"/>
</dbReference>
<evidence type="ECO:0000259" key="2">
    <source>
        <dbReference type="PROSITE" id="PS51898"/>
    </source>
</evidence>
<protein>
    <submittedName>
        <fullName evidence="3">Tyrosine recombinase XerA</fullName>
    </submittedName>
</protein>
<dbReference type="EMBL" id="MT631478">
    <property type="protein sequence ID" value="QNO51810.1"/>
    <property type="molecule type" value="Genomic_DNA"/>
</dbReference>
<dbReference type="InterPro" id="IPR050090">
    <property type="entry name" value="Tyrosine_recombinase_XerCD"/>
</dbReference>
<dbReference type="Gene3D" id="1.10.443.10">
    <property type="entry name" value="Intergrase catalytic core"/>
    <property type="match status" value="1"/>
</dbReference>
<dbReference type="InterPro" id="IPR013762">
    <property type="entry name" value="Integrase-like_cat_sf"/>
</dbReference>
<dbReference type="PROSITE" id="PS51898">
    <property type="entry name" value="TYR_RECOMBINASE"/>
    <property type="match status" value="1"/>
</dbReference>
<sequence length="166" mass="19039">MLMYSAGLRVSVVVKLKPEDIDTDRKMIQIKGWKGRKDRYTSLSDIALDGLNEYIRNYKTLKWLFPRAKPEKHITTRTVQAIFEQSGEKAKIGKEVSVYSLRHSFATHLLESGVDLRYIQELLGHKSSKTTEIYTPVSSKNLSKITNPLDLIYGNTYRENDVNNDG</sequence>